<accession>A0A5N8XL53</accession>
<comment type="caution">
    <text evidence="1">The sequence shown here is derived from an EMBL/GenBank/DDBJ whole genome shotgun (WGS) entry which is preliminary data.</text>
</comment>
<sequence>METVAEQADEPDGIADWDEEQEIASTRLLLLTSNDGMVDYCVSPDLEVGDLAIVFQGDIDPAPYGEALDRLLMQGLED</sequence>
<organism evidence="1 2">
    <name type="scientific">Streptomyces spongiae</name>
    <dbReference type="NCBI Taxonomy" id="565072"/>
    <lineage>
        <taxon>Bacteria</taxon>
        <taxon>Bacillati</taxon>
        <taxon>Actinomycetota</taxon>
        <taxon>Actinomycetes</taxon>
        <taxon>Kitasatosporales</taxon>
        <taxon>Streptomycetaceae</taxon>
        <taxon>Streptomyces</taxon>
    </lineage>
</organism>
<evidence type="ECO:0000313" key="2">
    <source>
        <dbReference type="Proteomes" id="UP000400924"/>
    </source>
</evidence>
<name>A0A5N8XL53_9ACTN</name>
<proteinExistence type="predicted"/>
<dbReference type="Proteomes" id="UP000400924">
    <property type="component" value="Unassembled WGS sequence"/>
</dbReference>
<dbReference type="EMBL" id="VJZC01000132">
    <property type="protein sequence ID" value="MPY59335.1"/>
    <property type="molecule type" value="Genomic_DNA"/>
</dbReference>
<dbReference type="AlphaFoldDB" id="A0A5N8XL53"/>
<protein>
    <submittedName>
        <fullName evidence="1">Uncharacterized protein</fullName>
    </submittedName>
</protein>
<keyword evidence="2" id="KW-1185">Reference proteome</keyword>
<evidence type="ECO:0000313" key="1">
    <source>
        <dbReference type="EMBL" id="MPY59335.1"/>
    </source>
</evidence>
<reference evidence="1 2" key="1">
    <citation type="submission" date="2019-07" db="EMBL/GenBank/DDBJ databases">
        <title>New species of Amycolatopsis and Streptomyces.</title>
        <authorList>
            <person name="Duangmal K."/>
            <person name="Teo W.F.A."/>
            <person name="Lipun K."/>
        </authorList>
    </citation>
    <scope>NUCLEOTIDE SEQUENCE [LARGE SCALE GENOMIC DNA]</scope>
    <source>
        <strain evidence="1 2">NBRC 106415</strain>
    </source>
</reference>
<gene>
    <name evidence="1" type="ORF">FNH08_19855</name>
</gene>